<evidence type="ECO:0000259" key="2">
    <source>
        <dbReference type="Pfam" id="PF12804"/>
    </source>
</evidence>
<reference evidence="3 4" key="1">
    <citation type="journal article" date="2015" name="Genome Announc.">
        <title>Virulence Factor Genes Detected in the Complete Genome Sequence of Corynebacterium uterequi DSM 45634, Isolated from the Uterus of a Maiden Mare.</title>
        <authorList>
            <person name="Ruckert C."/>
            <person name="Kriete M."/>
            <person name="Jaenicke S."/>
            <person name="Winkler A."/>
            <person name="Tauch A."/>
        </authorList>
    </citation>
    <scope>NUCLEOTIDE SEQUENCE [LARGE SCALE GENOMIC DNA]</scope>
    <source>
        <strain evidence="3 4">DSM 45634</strain>
    </source>
</reference>
<dbReference type="InterPro" id="IPR029044">
    <property type="entry name" value="Nucleotide-diphossugar_trans"/>
</dbReference>
<proteinExistence type="predicted"/>
<dbReference type="InterPro" id="IPR025877">
    <property type="entry name" value="MobA-like_NTP_Trfase"/>
</dbReference>
<accession>A0A0G3HFZ9</accession>
<protein>
    <submittedName>
        <fullName evidence="3">Molybdopterin-guanine dinucleotide biosynthesis protein A</fullName>
    </submittedName>
</protein>
<dbReference type="RefSeq" id="WP_052844031.1">
    <property type="nucleotide sequence ID" value="NZ_CP011546.1"/>
</dbReference>
<feature type="domain" description="MobA-like NTP transferase" evidence="2">
    <location>
        <begin position="10"/>
        <end position="161"/>
    </location>
</feature>
<dbReference type="EMBL" id="CP011546">
    <property type="protein sequence ID" value="AKK10883.1"/>
    <property type="molecule type" value="Genomic_DNA"/>
</dbReference>
<dbReference type="KEGG" id="cut:CUTER_04390"/>
<evidence type="ECO:0000256" key="1">
    <source>
        <dbReference type="ARBA" id="ARBA00022679"/>
    </source>
</evidence>
<organism evidence="3 4">
    <name type="scientific">Corynebacterium uterequi</name>
    <dbReference type="NCBI Taxonomy" id="1072256"/>
    <lineage>
        <taxon>Bacteria</taxon>
        <taxon>Bacillati</taxon>
        <taxon>Actinomycetota</taxon>
        <taxon>Actinomycetes</taxon>
        <taxon>Mycobacteriales</taxon>
        <taxon>Corynebacteriaceae</taxon>
        <taxon>Corynebacterium</taxon>
    </lineage>
</organism>
<dbReference type="AlphaFoldDB" id="A0A0G3HFZ9"/>
<dbReference type="Gene3D" id="3.90.550.10">
    <property type="entry name" value="Spore Coat Polysaccharide Biosynthesis Protein SpsA, Chain A"/>
    <property type="match status" value="1"/>
</dbReference>
<keyword evidence="4" id="KW-1185">Reference proteome</keyword>
<dbReference type="PATRIC" id="fig|1072256.5.peg.871"/>
<evidence type="ECO:0000313" key="4">
    <source>
        <dbReference type="Proteomes" id="UP000035548"/>
    </source>
</evidence>
<dbReference type="Pfam" id="PF12804">
    <property type="entry name" value="NTP_transf_3"/>
    <property type="match status" value="1"/>
</dbReference>
<dbReference type="STRING" id="1072256.CUTER_04390"/>
<sequence length="190" mass="19642">MTNFTPGLDVIILAGGRGSRMGGRDKATVRVNGERLIDLLLDEVSLLDGLMQVIVVTTRGLDVRPGVKVVAEDPAFAGPVAAIAAGLAAAAGQPSTTTAILAVDAPASAALVPDLIDALDDGDAACVDGQPLCAVWSTPALQQRISDLDSVQDRSARSLLEGQTVYTIDGNGDETDYDTLEELREIGTVD</sequence>
<name>A0A0G3HFZ9_9CORY</name>
<dbReference type="PANTHER" id="PTHR19136">
    <property type="entry name" value="MOLYBDENUM COFACTOR GUANYLYLTRANSFERASE"/>
    <property type="match status" value="1"/>
</dbReference>
<dbReference type="GO" id="GO:0016779">
    <property type="term" value="F:nucleotidyltransferase activity"/>
    <property type="evidence" value="ECO:0007669"/>
    <property type="project" value="UniProtKB-ARBA"/>
</dbReference>
<dbReference type="Proteomes" id="UP000035548">
    <property type="component" value="Chromosome"/>
</dbReference>
<dbReference type="SUPFAM" id="SSF53448">
    <property type="entry name" value="Nucleotide-diphospho-sugar transferases"/>
    <property type="match status" value="1"/>
</dbReference>
<keyword evidence="1" id="KW-0808">Transferase</keyword>
<evidence type="ECO:0000313" key="3">
    <source>
        <dbReference type="EMBL" id="AKK10883.1"/>
    </source>
</evidence>
<dbReference type="PANTHER" id="PTHR19136:SF81">
    <property type="entry name" value="MOLYBDENUM COFACTOR GUANYLYLTRANSFERASE"/>
    <property type="match status" value="1"/>
</dbReference>
<gene>
    <name evidence="3" type="ORF">CUTER_04390</name>
</gene>
<reference evidence="4" key="2">
    <citation type="submission" date="2015-05" db="EMBL/GenBank/DDBJ databases">
        <title>Complete genome sequence of Corynebacterium uterequi DSM 45634, isolated from the uterus of a maiden mare.</title>
        <authorList>
            <person name="Ruckert C."/>
            <person name="Albersmeier A."/>
            <person name="Winkler A."/>
            <person name="Tauch A."/>
        </authorList>
    </citation>
    <scope>NUCLEOTIDE SEQUENCE [LARGE SCALE GENOMIC DNA]</scope>
    <source>
        <strain evidence="4">DSM 45634</strain>
    </source>
</reference>